<dbReference type="InterPro" id="IPR018062">
    <property type="entry name" value="HTH_AraC-typ_CS"/>
</dbReference>
<sequence length="311" mass="34907">MPNRMGFLLIERFSILSVVACFEPLRSANRLLGYDAYGWTFVSLEGGPVTSSSGLVLETEPLDTAARDLDYLFICAGLDIGPPDRKRMNAALHRANRSGVRMGAVSAGTFLLAEAGLIKDRRCTVHWEFLPTFRESWPEIDVEENLYVIDRELYTSSGGMAGADLVLELISRDHGEATAQAVANQYNLDRMRSGGENQPDGSMARISTYPGLLQNVIRLMLANIEAPLSIAEICQRNRCQQRQLERLFLRWAGDTPRRFYMKLRLEKAMGLLRHSNLQITEIAQMTGFTANSRFSMAFKREYGRTPSSVRA</sequence>
<name>A0AAE3D3W8_9HYPH</name>
<dbReference type="InterPro" id="IPR009057">
    <property type="entry name" value="Homeodomain-like_sf"/>
</dbReference>
<keyword evidence="2" id="KW-0238">DNA-binding</keyword>
<evidence type="ECO:0000256" key="1">
    <source>
        <dbReference type="ARBA" id="ARBA00023015"/>
    </source>
</evidence>
<dbReference type="PROSITE" id="PS01124">
    <property type="entry name" value="HTH_ARAC_FAMILY_2"/>
    <property type="match status" value="1"/>
</dbReference>
<dbReference type="RefSeq" id="WP_220230821.1">
    <property type="nucleotide sequence ID" value="NZ_JAICBX010000005.1"/>
</dbReference>
<dbReference type="PANTHER" id="PTHR43130">
    <property type="entry name" value="ARAC-FAMILY TRANSCRIPTIONAL REGULATOR"/>
    <property type="match status" value="1"/>
</dbReference>
<dbReference type="EMBL" id="JAICBX010000005">
    <property type="protein sequence ID" value="MBW8640103.1"/>
    <property type="molecule type" value="Genomic_DNA"/>
</dbReference>
<dbReference type="InterPro" id="IPR052158">
    <property type="entry name" value="INH-QAR"/>
</dbReference>
<comment type="caution">
    <text evidence="5">The sequence shown here is derived from an EMBL/GenBank/DDBJ whole genome shotgun (WGS) entry which is preliminary data.</text>
</comment>
<protein>
    <submittedName>
        <fullName evidence="5">GlxA family transcriptional regulator</fullName>
    </submittedName>
</protein>
<evidence type="ECO:0000256" key="3">
    <source>
        <dbReference type="ARBA" id="ARBA00023163"/>
    </source>
</evidence>
<dbReference type="InterPro" id="IPR020449">
    <property type="entry name" value="Tscrpt_reg_AraC-type_HTH"/>
</dbReference>
<dbReference type="InterPro" id="IPR029062">
    <property type="entry name" value="Class_I_gatase-like"/>
</dbReference>
<dbReference type="SMART" id="SM00342">
    <property type="entry name" value="HTH_ARAC"/>
    <property type="match status" value="1"/>
</dbReference>
<dbReference type="Gene3D" id="1.10.10.60">
    <property type="entry name" value="Homeodomain-like"/>
    <property type="match status" value="1"/>
</dbReference>
<feature type="domain" description="HTH araC/xylS-type" evidence="4">
    <location>
        <begin position="214"/>
        <end position="311"/>
    </location>
</feature>
<dbReference type="PANTHER" id="PTHR43130:SF3">
    <property type="entry name" value="HTH-TYPE TRANSCRIPTIONAL REGULATOR RV1931C"/>
    <property type="match status" value="1"/>
</dbReference>
<dbReference type="CDD" id="cd03136">
    <property type="entry name" value="GATase1_AraC_ArgR_like"/>
    <property type="match status" value="1"/>
</dbReference>
<dbReference type="SUPFAM" id="SSF52317">
    <property type="entry name" value="Class I glutamine amidotransferase-like"/>
    <property type="match status" value="1"/>
</dbReference>
<dbReference type="InterPro" id="IPR002818">
    <property type="entry name" value="DJ-1/PfpI"/>
</dbReference>
<evidence type="ECO:0000313" key="6">
    <source>
        <dbReference type="Proteomes" id="UP001196509"/>
    </source>
</evidence>
<keyword evidence="1" id="KW-0805">Transcription regulation</keyword>
<gene>
    <name evidence="5" type="ORF">K1W69_23110</name>
</gene>
<keyword evidence="3" id="KW-0804">Transcription</keyword>
<accession>A0AAE3D3W8</accession>
<dbReference type="Pfam" id="PF01965">
    <property type="entry name" value="DJ-1_PfpI"/>
    <property type="match status" value="1"/>
</dbReference>
<dbReference type="InterPro" id="IPR018060">
    <property type="entry name" value="HTH_AraC"/>
</dbReference>
<dbReference type="PROSITE" id="PS00041">
    <property type="entry name" value="HTH_ARAC_FAMILY_1"/>
    <property type="match status" value="1"/>
</dbReference>
<dbReference type="AlphaFoldDB" id="A0AAE3D3W8"/>
<proteinExistence type="predicted"/>
<evidence type="ECO:0000313" key="5">
    <source>
        <dbReference type="EMBL" id="MBW8640103.1"/>
    </source>
</evidence>
<reference evidence="5" key="1">
    <citation type="submission" date="2021-08" db="EMBL/GenBank/DDBJ databases">
        <title>Hoeflea bacterium WL0058 sp. nov., isolated from the sediment.</title>
        <authorList>
            <person name="Wang L."/>
            <person name="Zhang D."/>
        </authorList>
    </citation>
    <scope>NUCLEOTIDE SEQUENCE</scope>
    <source>
        <strain evidence="5">WL0058</strain>
    </source>
</reference>
<evidence type="ECO:0000259" key="4">
    <source>
        <dbReference type="PROSITE" id="PS01124"/>
    </source>
</evidence>
<dbReference type="GO" id="GO:0043565">
    <property type="term" value="F:sequence-specific DNA binding"/>
    <property type="evidence" value="ECO:0007669"/>
    <property type="project" value="InterPro"/>
</dbReference>
<dbReference type="Proteomes" id="UP001196509">
    <property type="component" value="Unassembled WGS sequence"/>
</dbReference>
<dbReference type="GO" id="GO:0003700">
    <property type="term" value="F:DNA-binding transcription factor activity"/>
    <property type="evidence" value="ECO:0007669"/>
    <property type="project" value="InterPro"/>
</dbReference>
<dbReference type="SUPFAM" id="SSF46689">
    <property type="entry name" value="Homeodomain-like"/>
    <property type="match status" value="2"/>
</dbReference>
<evidence type="ECO:0000256" key="2">
    <source>
        <dbReference type="ARBA" id="ARBA00023125"/>
    </source>
</evidence>
<dbReference type="Pfam" id="PF12833">
    <property type="entry name" value="HTH_18"/>
    <property type="match status" value="1"/>
</dbReference>
<keyword evidence="6" id="KW-1185">Reference proteome</keyword>
<dbReference type="PRINTS" id="PR00032">
    <property type="entry name" value="HTHARAC"/>
</dbReference>
<organism evidence="5 6">
    <name type="scientific">Flavimaribacter sediminis</name>
    <dbReference type="NCBI Taxonomy" id="2865987"/>
    <lineage>
        <taxon>Bacteria</taxon>
        <taxon>Pseudomonadati</taxon>
        <taxon>Pseudomonadota</taxon>
        <taxon>Alphaproteobacteria</taxon>
        <taxon>Hyphomicrobiales</taxon>
        <taxon>Rhizobiaceae</taxon>
        <taxon>Flavimaribacter</taxon>
    </lineage>
</organism>
<dbReference type="Gene3D" id="3.40.50.880">
    <property type="match status" value="1"/>
</dbReference>